<dbReference type="SUPFAM" id="SSF55811">
    <property type="entry name" value="Nudix"/>
    <property type="match status" value="1"/>
</dbReference>
<dbReference type="Pfam" id="PF00293">
    <property type="entry name" value="NUDIX"/>
    <property type="match status" value="1"/>
</dbReference>
<dbReference type="RefSeq" id="WP_144332766.1">
    <property type="nucleotide sequence ID" value="NZ_VLPL01000003.1"/>
</dbReference>
<proteinExistence type="predicted"/>
<evidence type="ECO:0000256" key="1">
    <source>
        <dbReference type="ARBA" id="ARBA00022801"/>
    </source>
</evidence>
<dbReference type="EMBL" id="VLPL01000003">
    <property type="protein sequence ID" value="TSJ45811.1"/>
    <property type="molecule type" value="Genomic_DNA"/>
</dbReference>
<dbReference type="Proteomes" id="UP000316008">
    <property type="component" value="Unassembled WGS sequence"/>
</dbReference>
<dbReference type="AlphaFoldDB" id="A0A556N0T6"/>
<name>A0A556N0T6_9FLAO</name>
<dbReference type="InterPro" id="IPR000086">
    <property type="entry name" value="NUDIX_hydrolase_dom"/>
</dbReference>
<sequence>MKRFNIRVYGICINERDEVLLSDESYRDLSFTKFPGGGLEFGEGTIDCLKREFLEEFNLEIEVAELFYLTDFFQVSAFSEHDQVVSIYYLIRADLDKIDYLIRNHLGAETLHWVNLSELSEELLTFPIDKVVTRRLISGKRSGFPD</sequence>
<dbReference type="InterPro" id="IPR015797">
    <property type="entry name" value="NUDIX_hydrolase-like_dom_sf"/>
</dbReference>
<dbReference type="PROSITE" id="PS51462">
    <property type="entry name" value="NUDIX"/>
    <property type="match status" value="1"/>
</dbReference>
<keyword evidence="4" id="KW-1185">Reference proteome</keyword>
<evidence type="ECO:0000259" key="2">
    <source>
        <dbReference type="PROSITE" id="PS51462"/>
    </source>
</evidence>
<organism evidence="3 4">
    <name type="scientific">Fluviicola chungangensis</name>
    <dbReference type="NCBI Taxonomy" id="2597671"/>
    <lineage>
        <taxon>Bacteria</taxon>
        <taxon>Pseudomonadati</taxon>
        <taxon>Bacteroidota</taxon>
        <taxon>Flavobacteriia</taxon>
        <taxon>Flavobacteriales</taxon>
        <taxon>Crocinitomicaceae</taxon>
        <taxon>Fluviicola</taxon>
    </lineage>
</organism>
<comment type="caution">
    <text evidence="3">The sequence shown here is derived from an EMBL/GenBank/DDBJ whole genome shotgun (WGS) entry which is preliminary data.</text>
</comment>
<evidence type="ECO:0000313" key="3">
    <source>
        <dbReference type="EMBL" id="TSJ45811.1"/>
    </source>
</evidence>
<evidence type="ECO:0000313" key="4">
    <source>
        <dbReference type="Proteomes" id="UP000316008"/>
    </source>
</evidence>
<dbReference type="InterPro" id="IPR020084">
    <property type="entry name" value="NUDIX_hydrolase_CS"/>
</dbReference>
<dbReference type="PANTHER" id="PTHR43736:SF2">
    <property type="entry name" value="MUTT_NUDIX FAMILY PROTEIN"/>
    <property type="match status" value="1"/>
</dbReference>
<protein>
    <submittedName>
        <fullName evidence="3">NUDIX hydrolase</fullName>
    </submittedName>
</protein>
<keyword evidence="1 3" id="KW-0378">Hydrolase</keyword>
<dbReference type="OrthoDB" id="9810648at2"/>
<reference evidence="3 4" key="1">
    <citation type="submission" date="2019-07" db="EMBL/GenBank/DDBJ databases">
        <authorList>
            <person name="Huq M.A."/>
        </authorList>
    </citation>
    <scope>NUCLEOTIDE SEQUENCE [LARGE SCALE GENOMIC DNA]</scope>
    <source>
        <strain evidence="3 4">MAH-3</strain>
    </source>
</reference>
<gene>
    <name evidence="3" type="ORF">FO442_08675</name>
</gene>
<dbReference type="PROSITE" id="PS00893">
    <property type="entry name" value="NUDIX_BOX"/>
    <property type="match status" value="1"/>
</dbReference>
<dbReference type="GO" id="GO:0016787">
    <property type="term" value="F:hydrolase activity"/>
    <property type="evidence" value="ECO:0007669"/>
    <property type="project" value="UniProtKB-KW"/>
</dbReference>
<dbReference type="Gene3D" id="3.90.79.10">
    <property type="entry name" value="Nucleoside Triphosphate Pyrophosphohydrolase"/>
    <property type="match status" value="1"/>
</dbReference>
<accession>A0A556N0T6</accession>
<dbReference type="PANTHER" id="PTHR43736">
    <property type="entry name" value="ADP-RIBOSE PYROPHOSPHATASE"/>
    <property type="match status" value="1"/>
</dbReference>
<feature type="domain" description="Nudix hydrolase" evidence="2">
    <location>
        <begin position="4"/>
        <end position="136"/>
    </location>
</feature>